<dbReference type="AlphaFoldDB" id="A0A8S2K7U6"/>
<sequence length="241" mass="28061">MAEFESPAVAKRELQVEFGEQTSGVNYIRDTFERFCETGTVEDRQSSGRTRTITEEKIDKVHDFIQDEPQSSVRTVVTACSIVLITAYRIMTENFSLKPYKVQFVQELYEEDLQDRVEMCETLIPMLENYAQGNLVFFGRSYLLFTWISQQTQHQILLNVWCAMSKNQIIGSFFFDDDTVNGQNYLSIPKEFFVPEIRKLHRIPSIIFQQDGAPPHFAVDVRQYLNHHFPGRWIGRGGPIR</sequence>
<evidence type="ECO:0000313" key="1">
    <source>
        <dbReference type="EMBL" id="CAF3842343.1"/>
    </source>
</evidence>
<evidence type="ECO:0000313" key="2">
    <source>
        <dbReference type="Proteomes" id="UP000676336"/>
    </source>
</evidence>
<organism evidence="1 2">
    <name type="scientific">Rotaria magnacalcarata</name>
    <dbReference type="NCBI Taxonomy" id="392030"/>
    <lineage>
        <taxon>Eukaryota</taxon>
        <taxon>Metazoa</taxon>
        <taxon>Spiralia</taxon>
        <taxon>Gnathifera</taxon>
        <taxon>Rotifera</taxon>
        <taxon>Eurotatoria</taxon>
        <taxon>Bdelloidea</taxon>
        <taxon>Philodinida</taxon>
        <taxon>Philodinidae</taxon>
        <taxon>Rotaria</taxon>
    </lineage>
</organism>
<dbReference type="InterPro" id="IPR036397">
    <property type="entry name" value="RNaseH_sf"/>
</dbReference>
<name>A0A8S2K7U6_9BILA</name>
<dbReference type="PANTHER" id="PTHR47326:SF1">
    <property type="entry name" value="HTH PSQ-TYPE DOMAIN-CONTAINING PROTEIN"/>
    <property type="match status" value="1"/>
</dbReference>
<protein>
    <recommendedName>
        <fullName evidence="3">Transposase</fullName>
    </recommendedName>
</protein>
<evidence type="ECO:0008006" key="3">
    <source>
        <dbReference type="Google" id="ProtNLM"/>
    </source>
</evidence>
<accession>A0A8S2K7U6</accession>
<dbReference type="Proteomes" id="UP000676336">
    <property type="component" value="Unassembled WGS sequence"/>
</dbReference>
<reference evidence="1" key="1">
    <citation type="submission" date="2021-02" db="EMBL/GenBank/DDBJ databases">
        <authorList>
            <person name="Nowell W R."/>
        </authorList>
    </citation>
    <scope>NUCLEOTIDE SEQUENCE</scope>
</reference>
<dbReference type="EMBL" id="CAJOBI010000739">
    <property type="protein sequence ID" value="CAF3842343.1"/>
    <property type="molecule type" value="Genomic_DNA"/>
</dbReference>
<proteinExistence type="predicted"/>
<comment type="caution">
    <text evidence="1">The sequence shown here is derived from an EMBL/GenBank/DDBJ whole genome shotgun (WGS) entry which is preliminary data.</text>
</comment>
<dbReference type="Gene3D" id="3.30.420.10">
    <property type="entry name" value="Ribonuclease H-like superfamily/Ribonuclease H"/>
    <property type="match status" value="1"/>
</dbReference>
<dbReference type="PANTHER" id="PTHR47326">
    <property type="entry name" value="TRANSPOSABLE ELEMENT TC3 TRANSPOSASE-LIKE PROTEIN"/>
    <property type="match status" value="1"/>
</dbReference>
<gene>
    <name evidence="1" type="ORF">SMN809_LOCUS3522</name>
</gene>
<dbReference type="GO" id="GO:0003676">
    <property type="term" value="F:nucleic acid binding"/>
    <property type="evidence" value="ECO:0007669"/>
    <property type="project" value="InterPro"/>
</dbReference>